<dbReference type="OrthoDB" id="5788007at2759"/>
<keyword evidence="3" id="KW-1185">Reference proteome</keyword>
<proteinExistence type="predicted"/>
<evidence type="ECO:0000256" key="1">
    <source>
        <dbReference type="SAM" id="MobiDB-lite"/>
    </source>
</evidence>
<gene>
    <name evidence="2" type="ORF">ASIM_LOCUS3435</name>
</gene>
<sequence length="112" mass="12550">MGKKRTKAPTNTQADSNNVSNQTSSSSEKANGGTKFRNQFWSSNSSSKKNTNGGGHMNNKGTEEQPPKRPESSVSRQFLPKKQQGVSEQWTKQSLENVRLQISPFWDFLVFL</sequence>
<dbReference type="WBParaSite" id="ASIM_0000360101-mRNA-1">
    <property type="protein sequence ID" value="ASIM_0000360101-mRNA-1"/>
    <property type="gene ID" value="ASIM_0000360101"/>
</dbReference>
<protein>
    <submittedName>
        <fullName evidence="4">Ovule protein</fullName>
    </submittedName>
</protein>
<evidence type="ECO:0000313" key="4">
    <source>
        <dbReference type="WBParaSite" id="ASIM_0000360101-mRNA-1"/>
    </source>
</evidence>
<evidence type="ECO:0000313" key="3">
    <source>
        <dbReference type="Proteomes" id="UP000267096"/>
    </source>
</evidence>
<reference evidence="4" key="1">
    <citation type="submission" date="2017-02" db="UniProtKB">
        <authorList>
            <consortium name="WormBaseParasite"/>
        </authorList>
    </citation>
    <scope>IDENTIFICATION</scope>
</reference>
<dbReference type="EMBL" id="UYRR01005326">
    <property type="protein sequence ID" value="VDK21712.1"/>
    <property type="molecule type" value="Genomic_DNA"/>
</dbReference>
<name>A0A0M3J7Q3_ANISI</name>
<dbReference type="AlphaFoldDB" id="A0A0M3J7Q3"/>
<dbReference type="Proteomes" id="UP000267096">
    <property type="component" value="Unassembled WGS sequence"/>
</dbReference>
<accession>A0A0M3J7Q3</accession>
<reference evidence="2 3" key="2">
    <citation type="submission" date="2018-11" db="EMBL/GenBank/DDBJ databases">
        <authorList>
            <consortium name="Pathogen Informatics"/>
        </authorList>
    </citation>
    <scope>NUCLEOTIDE SEQUENCE [LARGE SCALE GENOMIC DNA]</scope>
</reference>
<feature type="region of interest" description="Disordered" evidence="1">
    <location>
        <begin position="1"/>
        <end position="88"/>
    </location>
</feature>
<evidence type="ECO:0000313" key="2">
    <source>
        <dbReference type="EMBL" id="VDK21712.1"/>
    </source>
</evidence>
<organism evidence="4">
    <name type="scientific">Anisakis simplex</name>
    <name type="common">Herring worm</name>
    <dbReference type="NCBI Taxonomy" id="6269"/>
    <lineage>
        <taxon>Eukaryota</taxon>
        <taxon>Metazoa</taxon>
        <taxon>Ecdysozoa</taxon>
        <taxon>Nematoda</taxon>
        <taxon>Chromadorea</taxon>
        <taxon>Rhabditida</taxon>
        <taxon>Spirurina</taxon>
        <taxon>Ascaridomorpha</taxon>
        <taxon>Ascaridoidea</taxon>
        <taxon>Anisakidae</taxon>
        <taxon>Anisakis</taxon>
        <taxon>Anisakis simplex complex</taxon>
    </lineage>
</organism>
<feature type="compositionally biased region" description="Basic and acidic residues" evidence="1">
    <location>
        <begin position="61"/>
        <end position="71"/>
    </location>
</feature>
<feature type="compositionally biased region" description="Low complexity" evidence="1">
    <location>
        <begin position="16"/>
        <end position="27"/>
    </location>
</feature>